<feature type="region of interest" description="Disordered" evidence="2">
    <location>
        <begin position="57"/>
        <end position="78"/>
    </location>
</feature>
<evidence type="ECO:0000259" key="4">
    <source>
        <dbReference type="PROSITE" id="PS50102"/>
    </source>
</evidence>
<feature type="domain" description="RRM" evidence="4">
    <location>
        <begin position="324"/>
        <end position="401"/>
    </location>
</feature>
<reference evidence="5" key="1">
    <citation type="submission" date="2014-11" db="EMBL/GenBank/DDBJ databases">
        <authorList>
            <person name="Otto D Thomas"/>
            <person name="Naeem Raeece"/>
        </authorList>
    </citation>
    <scope>NUCLEOTIDE SEQUENCE</scope>
</reference>
<dbReference type="AlphaFoldDB" id="A0A0G4HDG5"/>
<organism evidence="5">
    <name type="scientific">Chromera velia CCMP2878</name>
    <dbReference type="NCBI Taxonomy" id="1169474"/>
    <lineage>
        <taxon>Eukaryota</taxon>
        <taxon>Sar</taxon>
        <taxon>Alveolata</taxon>
        <taxon>Colpodellida</taxon>
        <taxon>Chromeraceae</taxon>
        <taxon>Chromera</taxon>
    </lineage>
</organism>
<proteinExistence type="predicted"/>
<name>A0A0G4HDG5_9ALVE</name>
<protein>
    <recommendedName>
        <fullName evidence="4">RRM domain-containing protein</fullName>
    </recommendedName>
</protein>
<dbReference type="SUPFAM" id="SSF54928">
    <property type="entry name" value="RNA-binding domain, RBD"/>
    <property type="match status" value="2"/>
</dbReference>
<feature type="signal peptide" evidence="3">
    <location>
        <begin position="1"/>
        <end position="18"/>
    </location>
</feature>
<dbReference type="GO" id="GO:0003723">
    <property type="term" value="F:RNA binding"/>
    <property type="evidence" value="ECO:0007669"/>
    <property type="project" value="UniProtKB-UniRule"/>
</dbReference>
<accession>A0A0G4HDG5</accession>
<evidence type="ECO:0000256" key="3">
    <source>
        <dbReference type="SAM" id="SignalP"/>
    </source>
</evidence>
<gene>
    <name evidence="5" type="ORF">Cvel_26512</name>
</gene>
<dbReference type="InterPro" id="IPR035979">
    <property type="entry name" value="RBD_domain_sf"/>
</dbReference>
<dbReference type="VEuPathDB" id="CryptoDB:Cvel_26512"/>
<dbReference type="PANTHER" id="PTHR15241:SF304">
    <property type="entry name" value="RRM DOMAIN-CONTAINING PROTEIN"/>
    <property type="match status" value="1"/>
</dbReference>
<dbReference type="Pfam" id="PF00076">
    <property type="entry name" value="RRM_1"/>
    <property type="match status" value="2"/>
</dbReference>
<dbReference type="SMART" id="SM00360">
    <property type="entry name" value="RRM"/>
    <property type="match status" value="3"/>
</dbReference>
<feature type="compositionally biased region" description="Acidic residues" evidence="2">
    <location>
        <begin position="57"/>
        <end position="67"/>
    </location>
</feature>
<dbReference type="PROSITE" id="PS50102">
    <property type="entry name" value="RRM"/>
    <property type="match status" value="3"/>
</dbReference>
<dbReference type="PANTHER" id="PTHR15241">
    <property type="entry name" value="TRANSFORMER-2-RELATED"/>
    <property type="match status" value="1"/>
</dbReference>
<dbReference type="CDD" id="cd00590">
    <property type="entry name" value="RRM_SF"/>
    <property type="match status" value="2"/>
</dbReference>
<feature type="domain" description="RRM" evidence="4">
    <location>
        <begin position="87"/>
        <end position="168"/>
    </location>
</feature>
<keyword evidence="1" id="KW-0694">RNA-binding</keyword>
<sequence>MTGCFVLSLIVVLTVVDAYQLSPSALRGRGWSALSRRLEELSRRQPAAVLFQEAEETVADSATDTETETAPSSSPKPFGIKSYPLERRCFIAGFGPFVKEEELIEHFNTFFGSEEVEDLKIFRHRDGESKNCGVVAFKDADTQKRAVAEMKNSPMKGGIQLIVMPDSDTATKASRFVQLEEGQRIRQTITFRDGRKMMYEVFQTAEDRKRLVLSGLPYEMSEDGVDALIEALGMQAPVEVVEIKNKAGESRGQRFLTYDNAGDASEALAKGLKALEEGKGVQEAGGRPIRLRQCTSRVPVDRRPSAGEDRKFNSPVTGGGTDKQYLYIRNLPWQTTEQELGYFLSEMASIEWLKLNMNENQRFTGTAIVKFTDEIGAQTILKTMNGTVFGGRPIVIDYARRRSQAPGAAPSQNISNVARQAEQVAAAMAGEDY</sequence>
<feature type="chain" id="PRO_5005191852" description="RRM domain-containing protein" evidence="3">
    <location>
        <begin position="19"/>
        <end position="433"/>
    </location>
</feature>
<evidence type="ECO:0000256" key="1">
    <source>
        <dbReference type="PROSITE-ProRule" id="PRU00176"/>
    </source>
</evidence>
<evidence type="ECO:0000256" key="2">
    <source>
        <dbReference type="SAM" id="MobiDB-lite"/>
    </source>
</evidence>
<dbReference type="InterPro" id="IPR000504">
    <property type="entry name" value="RRM_dom"/>
</dbReference>
<dbReference type="EMBL" id="CDMZ01002380">
    <property type="protein sequence ID" value="CEM42111.1"/>
    <property type="molecule type" value="Genomic_DNA"/>
</dbReference>
<dbReference type="Gene3D" id="3.30.70.330">
    <property type="match status" value="3"/>
</dbReference>
<keyword evidence="3" id="KW-0732">Signal</keyword>
<dbReference type="InterPro" id="IPR012677">
    <property type="entry name" value="Nucleotide-bd_a/b_plait_sf"/>
</dbReference>
<evidence type="ECO:0000313" key="5">
    <source>
        <dbReference type="EMBL" id="CEM42111.1"/>
    </source>
</evidence>
<feature type="domain" description="RRM" evidence="4">
    <location>
        <begin position="209"/>
        <end position="296"/>
    </location>
</feature>